<evidence type="ECO:0000256" key="5">
    <source>
        <dbReference type="ARBA" id="ARBA00023012"/>
    </source>
</evidence>
<dbReference type="PROSITE" id="PS50109">
    <property type="entry name" value="HIS_KIN"/>
    <property type="match status" value="1"/>
</dbReference>
<dbReference type="PRINTS" id="PR00344">
    <property type="entry name" value="BCTRLSENSOR"/>
</dbReference>
<dbReference type="Gene3D" id="3.30.565.10">
    <property type="entry name" value="Histidine kinase-like ATPase, C-terminal domain"/>
    <property type="match status" value="1"/>
</dbReference>
<keyword evidence="5" id="KW-0902">Two-component regulatory system</keyword>
<evidence type="ECO:0000256" key="4">
    <source>
        <dbReference type="ARBA" id="ARBA00022777"/>
    </source>
</evidence>
<evidence type="ECO:0000256" key="2">
    <source>
        <dbReference type="ARBA" id="ARBA00012438"/>
    </source>
</evidence>
<dbReference type="EMBL" id="JAHHHD010000020">
    <property type="protein sequence ID" value="MBW4660324.1"/>
    <property type="molecule type" value="Genomic_DNA"/>
</dbReference>
<evidence type="ECO:0000256" key="1">
    <source>
        <dbReference type="ARBA" id="ARBA00000085"/>
    </source>
</evidence>
<dbReference type="InterPro" id="IPR005467">
    <property type="entry name" value="His_kinase_dom"/>
</dbReference>
<dbReference type="GO" id="GO:0000155">
    <property type="term" value="F:phosphorelay sensor kinase activity"/>
    <property type="evidence" value="ECO:0007669"/>
    <property type="project" value="InterPro"/>
</dbReference>
<reference evidence="9" key="2">
    <citation type="journal article" date="2022" name="Microbiol. Resour. Announc.">
        <title>Metagenome Sequencing to Explore Phylogenomics of Terrestrial Cyanobacteria.</title>
        <authorList>
            <person name="Ward R.D."/>
            <person name="Stajich J.E."/>
            <person name="Johansen J.R."/>
            <person name="Huntemann M."/>
            <person name="Clum A."/>
            <person name="Foster B."/>
            <person name="Foster B."/>
            <person name="Roux S."/>
            <person name="Palaniappan K."/>
            <person name="Varghese N."/>
            <person name="Mukherjee S."/>
            <person name="Reddy T.B.K."/>
            <person name="Daum C."/>
            <person name="Copeland A."/>
            <person name="Chen I.A."/>
            <person name="Ivanova N.N."/>
            <person name="Kyrpides N.C."/>
            <person name="Shapiro N."/>
            <person name="Eloe-Fadrosh E.A."/>
            <person name="Pietrasiak N."/>
        </authorList>
    </citation>
    <scope>NUCLEOTIDE SEQUENCE</scope>
    <source>
        <strain evidence="9">UHER 2000/2452</strain>
    </source>
</reference>
<dbReference type="CDD" id="cd17574">
    <property type="entry name" value="REC_OmpR"/>
    <property type="match status" value="1"/>
</dbReference>
<feature type="domain" description="Histidine kinase" evidence="7">
    <location>
        <begin position="143"/>
        <end position="364"/>
    </location>
</feature>
<dbReference type="InterPro" id="IPR001789">
    <property type="entry name" value="Sig_transdc_resp-reg_receiver"/>
</dbReference>
<dbReference type="InterPro" id="IPR003594">
    <property type="entry name" value="HATPase_dom"/>
</dbReference>
<evidence type="ECO:0000313" key="9">
    <source>
        <dbReference type="EMBL" id="MBW4660324.1"/>
    </source>
</evidence>
<dbReference type="PANTHER" id="PTHR43547:SF2">
    <property type="entry name" value="HYBRID SIGNAL TRANSDUCTION HISTIDINE KINASE C"/>
    <property type="match status" value="1"/>
</dbReference>
<dbReference type="InterPro" id="IPR011006">
    <property type="entry name" value="CheY-like_superfamily"/>
</dbReference>
<dbReference type="Gene3D" id="3.40.50.2300">
    <property type="match status" value="1"/>
</dbReference>
<dbReference type="Pfam" id="PF02518">
    <property type="entry name" value="HATPase_c"/>
    <property type="match status" value="1"/>
</dbReference>
<comment type="caution">
    <text evidence="9">The sequence shown here is derived from an EMBL/GenBank/DDBJ whole genome shotgun (WGS) entry which is preliminary data.</text>
</comment>
<dbReference type="Pfam" id="PF00072">
    <property type="entry name" value="Response_reg"/>
    <property type="match status" value="1"/>
</dbReference>
<dbReference type="InterPro" id="IPR003661">
    <property type="entry name" value="HisK_dim/P_dom"/>
</dbReference>
<proteinExistence type="predicted"/>
<dbReference type="SMART" id="SM00388">
    <property type="entry name" value="HisKA"/>
    <property type="match status" value="1"/>
</dbReference>
<evidence type="ECO:0000313" key="10">
    <source>
        <dbReference type="Proteomes" id="UP000757435"/>
    </source>
</evidence>
<dbReference type="CDD" id="cd00082">
    <property type="entry name" value="HisKA"/>
    <property type="match status" value="1"/>
</dbReference>
<dbReference type="SUPFAM" id="SSF52172">
    <property type="entry name" value="CheY-like"/>
    <property type="match status" value="1"/>
</dbReference>
<reference evidence="9" key="1">
    <citation type="submission" date="2021-05" db="EMBL/GenBank/DDBJ databases">
        <authorList>
            <person name="Pietrasiak N."/>
            <person name="Ward R."/>
            <person name="Stajich J.E."/>
            <person name="Kurbessoian T."/>
        </authorList>
    </citation>
    <scope>NUCLEOTIDE SEQUENCE</scope>
    <source>
        <strain evidence="9">UHER 2000/2452</strain>
    </source>
</reference>
<dbReference type="CDD" id="cd00075">
    <property type="entry name" value="HATPase"/>
    <property type="match status" value="1"/>
</dbReference>
<evidence type="ECO:0000256" key="3">
    <source>
        <dbReference type="ARBA" id="ARBA00022553"/>
    </source>
</evidence>
<dbReference type="SMART" id="SM00448">
    <property type="entry name" value="REC"/>
    <property type="match status" value="1"/>
</dbReference>
<dbReference type="SUPFAM" id="SSF55874">
    <property type="entry name" value="ATPase domain of HSP90 chaperone/DNA topoisomerase II/histidine kinase"/>
    <property type="match status" value="1"/>
</dbReference>
<sequence>MKTILVIEDEQMIRESISDLLQIEGFGVMNADLGTKGIQMAQEYLPDLILCDVNMPDVDGYHVLSTLQQNPIVKTIPFIFLTARGTKTDLRHGMNLGADDYLVKPCTAEELLEAIASRFARHDLFRTQSQQQLEALRNNIALFLPHELHTPLNGILLFSEILMGEYESISRSEILEIAEGIHSSADRLYRLIQNFLCYAQLEIAAHDPDRRAVLCAGETFGGEAQIAEIAARLALQADRSADLSLKLQKANLRMSGTRLQKTMEELIGNAFKFSQPGTVVEISSYLTEQNFVVQIADSGRGMTSEQIASLGAYMQFDRRFYEQQGSGLGLIIAKRMLELHGGGLAIESAVGQQTTVQATIPLAVNDER</sequence>
<dbReference type="InterPro" id="IPR036890">
    <property type="entry name" value="HATPase_C_sf"/>
</dbReference>
<dbReference type="PROSITE" id="PS50110">
    <property type="entry name" value="RESPONSE_REGULATORY"/>
    <property type="match status" value="1"/>
</dbReference>
<dbReference type="InterPro" id="IPR036097">
    <property type="entry name" value="HisK_dim/P_sf"/>
</dbReference>
<comment type="catalytic activity">
    <reaction evidence="1">
        <text>ATP + protein L-histidine = ADP + protein N-phospho-L-histidine.</text>
        <dbReference type="EC" id="2.7.13.3"/>
    </reaction>
</comment>
<dbReference type="SMART" id="SM00387">
    <property type="entry name" value="HATPase_c"/>
    <property type="match status" value="1"/>
</dbReference>
<protein>
    <recommendedName>
        <fullName evidence="2">histidine kinase</fullName>
        <ecNumber evidence="2">2.7.13.3</ecNumber>
    </recommendedName>
</protein>
<dbReference type="SUPFAM" id="SSF47384">
    <property type="entry name" value="Homodimeric domain of signal transducing histidine kinase"/>
    <property type="match status" value="1"/>
</dbReference>
<feature type="domain" description="Response regulatory" evidence="8">
    <location>
        <begin position="3"/>
        <end position="119"/>
    </location>
</feature>
<feature type="modified residue" description="4-aspartylphosphate" evidence="6">
    <location>
        <position position="52"/>
    </location>
</feature>
<keyword evidence="3 6" id="KW-0597">Phosphoprotein</keyword>
<dbReference type="InterPro" id="IPR004358">
    <property type="entry name" value="Sig_transdc_His_kin-like_C"/>
</dbReference>
<dbReference type="AlphaFoldDB" id="A0A951QEA8"/>
<dbReference type="Pfam" id="PF00512">
    <property type="entry name" value="HisKA"/>
    <property type="match status" value="1"/>
</dbReference>
<dbReference type="Gene3D" id="1.10.287.130">
    <property type="match status" value="1"/>
</dbReference>
<evidence type="ECO:0000259" key="7">
    <source>
        <dbReference type="PROSITE" id="PS50109"/>
    </source>
</evidence>
<evidence type="ECO:0000256" key="6">
    <source>
        <dbReference type="PROSITE-ProRule" id="PRU00169"/>
    </source>
</evidence>
<accession>A0A951QEA8</accession>
<keyword evidence="4" id="KW-0418">Kinase</keyword>
<dbReference type="EC" id="2.7.13.3" evidence="2"/>
<dbReference type="Proteomes" id="UP000757435">
    <property type="component" value="Unassembled WGS sequence"/>
</dbReference>
<dbReference type="PANTHER" id="PTHR43547">
    <property type="entry name" value="TWO-COMPONENT HISTIDINE KINASE"/>
    <property type="match status" value="1"/>
</dbReference>
<evidence type="ECO:0000259" key="8">
    <source>
        <dbReference type="PROSITE" id="PS50110"/>
    </source>
</evidence>
<gene>
    <name evidence="9" type="ORF">KME15_16745</name>
</gene>
<organism evidence="9 10">
    <name type="scientific">Drouetiella hepatica Uher 2000/2452</name>
    <dbReference type="NCBI Taxonomy" id="904376"/>
    <lineage>
        <taxon>Bacteria</taxon>
        <taxon>Bacillati</taxon>
        <taxon>Cyanobacteriota</taxon>
        <taxon>Cyanophyceae</taxon>
        <taxon>Oculatellales</taxon>
        <taxon>Oculatellaceae</taxon>
        <taxon>Drouetiella</taxon>
    </lineage>
</organism>
<keyword evidence="4" id="KW-0808">Transferase</keyword>
<name>A0A951QEA8_9CYAN</name>